<accession>A0AAV4UQ30</accession>
<dbReference type="AlphaFoldDB" id="A0AAV4UQ30"/>
<comment type="caution">
    <text evidence="2">The sequence shown here is derived from an EMBL/GenBank/DDBJ whole genome shotgun (WGS) entry which is preliminary data.</text>
</comment>
<reference evidence="2 3" key="1">
    <citation type="submission" date="2021-06" db="EMBL/GenBank/DDBJ databases">
        <title>Caerostris darwini draft genome.</title>
        <authorList>
            <person name="Kono N."/>
            <person name="Arakawa K."/>
        </authorList>
    </citation>
    <scope>NUCLEOTIDE SEQUENCE [LARGE SCALE GENOMIC DNA]</scope>
</reference>
<sequence>MKIKLQIRCLLTFGVLLVLCRSVGGGLMHMMMMKKMMEKHHHDSDEGKSIGITFKPISIPIPIPVAYVEKGSMKAEKSWTSESKGMMWKMMKMKMKMKMKMMKKMKKMMKGSKKMCCAPQMQMKAAWPMMMPVCPQEMMMMMMMKGGCGMPKKGCVMNGGWPMKGGCPPEEPEEEEEEMPPEVEDWPDYYEEEMMEDQYAWDTRPMPVYSLPENEKKWDEKKRGDDLDDPEKQMKDSVVWGRVKNNDSNNQKLQRTRNSFDYDYDFDYI</sequence>
<evidence type="ECO:0000313" key="3">
    <source>
        <dbReference type="Proteomes" id="UP001054837"/>
    </source>
</evidence>
<feature type="compositionally biased region" description="Polar residues" evidence="1">
    <location>
        <begin position="246"/>
        <end position="257"/>
    </location>
</feature>
<dbReference type="EMBL" id="BPLQ01011730">
    <property type="protein sequence ID" value="GIY59897.1"/>
    <property type="molecule type" value="Genomic_DNA"/>
</dbReference>
<feature type="compositionally biased region" description="Basic and acidic residues" evidence="1">
    <location>
        <begin position="213"/>
        <end position="235"/>
    </location>
</feature>
<dbReference type="Proteomes" id="UP001054837">
    <property type="component" value="Unassembled WGS sequence"/>
</dbReference>
<evidence type="ECO:0000256" key="1">
    <source>
        <dbReference type="SAM" id="MobiDB-lite"/>
    </source>
</evidence>
<protein>
    <submittedName>
        <fullName evidence="2">Uncharacterized protein</fullName>
    </submittedName>
</protein>
<name>A0AAV4UQ30_9ARAC</name>
<evidence type="ECO:0000313" key="2">
    <source>
        <dbReference type="EMBL" id="GIY59897.1"/>
    </source>
</evidence>
<keyword evidence="3" id="KW-1185">Reference proteome</keyword>
<feature type="region of interest" description="Disordered" evidence="1">
    <location>
        <begin position="210"/>
        <end position="257"/>
    </location>
</feature>
<gene>
    <name evidence="2" type="primary">AVEN_55295_1</name>
    <name evidence="2" type="ORF">CDAR_95711</name>
</gene>
<proteinExistence type="predicted"/>
<organism evidence="2 3">
    <name type="scientific">Caerostris darwini</name>
    <dbReference type="NCBI Taxonomy" id="1538125"/>
    <lineage>
        <taxon>Eukaryota</taxon>
        <taxon>Metazoa</taxon>
        <taxon>Ecdysozoa</taxon>
        <taxon>Arthropoda</taxon>
        <taxon>Chelicerata</taxon>
        <taxon>Arachnida</taxon>
        <taxon>Araneae</taxon>
        <taxon>Araneomorphae</taxon>
        <taxon>Entelegynae</taxon>
        <taxon>Araneoidea</taxon>
        <taxon>Araneidae</taxon>
        <taxon>Caerostris</taxon>
    </lineage>
</organism>